<feature type="region of interest" description="Disordered" evidence="1">
    <location>
        <begin position="32"/>
        <end position="55"/>
    </location>
</feature>
<dbReference type="GO" id="GO:0046872">
    <property type="term" value="F:metal ion binding"/>
    <property type="evidence" value="ECO:0007669"/>
    <property type="project" value="InterPro"/>
</dbReference>
<dbReference type="OrthoDB" id="9125576at2"/>
<sequence>MNTLAKKELIREVVSTQLPVLIEEIERKVDGSASRTSSNQNWLQPPSDKQGKASNALDEEEVNRIANLLLNAEEGAFELAITTHKAHGIAIDYIVLELIPELARKLGKHWEEDSLSFADVSIGVNKLERVIYKLDYLFQANQLERQQNKSIFISGCPGSQHTLGTLIFANFLTYSGWQVHRPNKANIDSMVEGVETKMHQALAISVATNEQLEELPNLINLLRQKSKNPKIVVLIGGPLYNKAPDAFDHIQADVKAFSPEGSVQQLEQYLSQLEQKT</sequence>
<dbReference type="Gene3D" id="3.40.50.280">
    <property type="entry name" value="Cobalamin-binding domain"/>
    <property type="match status" value="1"/>
</dbReference>
<dbReference type="InterPro" id="IPR036724">
    <property type="entry name" value="Cobalamin-bd_sf"/>
</dbReference>
<proteinExistence type="predicted"/>
<dbReference type="EMBL" id="NAIA01000003">
    <property type="protein sequence ID" value="OWF65394.1"/>
    <property type="molecule type" value="Genomic_DNA"/>
</dbReference>
<dbReference type="AlphaFoldDB" id="A0A210RWR3"/>
<gene>
    <name evidence="3" type="ORF">B6A14_06220</name>
</gene>
<dbReference type="Pfam" id="PF02310">
    <property type="entry name" value="B12-binding"/>
    <property type="match status" value="1"/>
</dbReference>
<evidence type="ECO:0000259" key="2">
    <source>
        <dbReference type="PROSITE" id="PS51332"/>
    </source>
</evidence>
<dbReference type="SUPFAM" id="SSF52242">
    <property type="entry name" value="Cobalamin (vitamin B12)-binding domain"/>
    <property type="match status" value="1"/>
</dbReference>
<protein>
    <recommendedName>
        <fullName evidence="2">B12-binding domain-containing protein</fullName>
    </recommendedName>
</protein>
<organism evidence="3 4">
    <name type="scientific">Polynucleobacter hirudinilacicola</name>
    <dbReference type="NCBI Taxonomy" id="1743166"/>
    <lineage>
        <taxon>Bacteria</taxon>
        <taxon>Pseudomonadati</taxon>
        <taxon>Pseudomonadota</taxon>
        <taxon>Betaproteobacteria</taxon>
        <taxon>Burkholderiales</taxon>
        <taxon>Burkholderiaceae</taxon>
        <taxon>Polynucleobacter</taxon>
    </lineage>
</organism>
<dbReference type="RefSeq" id="WP_087909638.1">
    <property type="nucleotide sequence ID" value="NZ_NAIA01000003.1"/>
</dbReference>
<evidence type="ECO:0000313" key="3">
    <source>
        <dbReference type="EMBL" id="OWF65394.1"/>
    </source>
</evidence>
<keyword evidence="4" id="KW-1185">Reference proteome</keyword>
<dbReference type="Proteomes" id="UP000196880">
    <property type="component" value="Unassembled WGS sequence"/>
</dbReference>
<reference evidence="3 4" key="1">
    <citation type="submission" date="2017-03" db="EMBL/GenBank/DDBJ databases">
        <title>New species Polynucleobacter sp. MWH-EgelM1-30-B4.</title>
        <authorList>
            <person name="Hahn M.W."/>
        </authorList>
    </citation>
    <scope>NUCLEOTIDE SEQUENCE [LARGE SCALE GENOMIC DNA]</scope>
    <source>
        <strain evidence="3 4">MWH-EgelM1-30-B4</strain>
    </source>
</reference>
<comment type="caution">
    <text evidence="3">The sequence shown here is derived from an EMBL/GenBank/DDBJ whole genome shotgun (WGS) entry which is preliminary data.</text>
</comment>
<accession>A0A210RWR3</accession>
<feature type="compositionally biased region" description="Polar residues" evidence="1">
    <location>
        <begin position="33"/>
        <end position="44"/>
    </location>
</feature>
<feature type="domain" description="B12-binding" evidence="2">
    <location>
        <begin position="148"/>
        <end position="277"/>
    </location>
</feature>
<dbReference type="PROSITE" id="PS51332">
    <property type="entry name" value="B12_BINDING"/>
    <property type="match status" value="1"/>
</dbReference>
<dbReference type="GO" id="GO:0031419">
    <property type="term" value="F:cobalamin binding"/>
    <property type="evidence" value="ECO:0007669"/>
    <property type="project" value="InterPro"/>
</dbReference>
<dbReference type="InterPro" id="IPR006158">
    <property type="entry name" value="Cobalamin-bd"/>
</dbReference>
<name>A0A210RWR3_9BURK</name>
<evidence type="ECO:0000256" key="1">
    <source>
        <dbReference type="SAM" id="MobiDB-lite"/>
    </source>
</evidence>
<evidence type="ECO:0000313" key="4">
    <source>
        <dbReference type="Proteomes" id="UP000196880"/>
    </source>
</evidence>